<feature type="compositionally biased region" description="Gly residues" evidence="1">
    <location>
        <begin position="75"/>
        <end position="87"/>
    </location>
</feature>
<feature type="region of interest" description="Disordered" evidence="1">
    <location>
        <begin position="69"/>
        <end position="108"/>
    </location>
</feature>
<gene>
    <name evidence="2" type="ORF">GCM10020366_32810</name>
</gene>
<reference evidence="3" key="1">
    <citation type="journal article" date="2019" name="Int. J. Syst. Evol. Microbiol.">
        <title>The Global Catalogue of Microorganisms (GCM) 10K type strain sequencing project: providing services to taxonomists for standard genome sequencing and annotation.</title>
        <authorList>
            <consortium name="The Broad Institute Genomics Platform"/>
            <consortium name="The Broad Institute Genome Sequencing Center for Infectious Disease"/>
            <person name="Wu L."/>
            <person name="Ma J."/>
        </authorList>
    </citation>
    <scope>NUCLEOTIDE SEQUENCE [LARGE SCALE GENOMIC DNA]</scope>
    <source>
        <strain evidence="3">JCM 9687</strain>
    </source>
</reference>
<evidence type="ECO:0000313" key="2">
    <source>
        <dbReference type="EMBL" id="GAA3358907.1"/>
    </source>
</evidence>
<dbReference type="EMBL" id="BAAAYK010000038">
    <property type="protein sequence ID" value="GAA3358907.1"/>
    <property type="molecule type" value="Genomic_DNA"/>
</dbReference>
<name>A0ABP6RUG1_9PSEU</name>
<protein>
    <submittedName>
        <fullName evidence="2">Uncharacterized protein</fullName>
    </submittedName>
</protein>
<evidence type="ECO:0000256" key="1">
    <source>
        <dbReference type="SAM" id="MobiDB-lite"/>
    </source>
</evidence>
<keyword evidence="3" id="KW-1185">Reference proteome</keyword>
<sequence>MPAGGAVGEDGGAAGGLGGAVVVGGAAFDGVAAGWEVEFAAPHPPGVGVDLRGQSGGVPRSAVGADFDAFDADGLGPGGAGDGGAAGGDAAESAGGVDAGLDLDGGEASPAALDPVGLLVEGGEFEVGEPFGGGDVAVEAGVTMRTG</sequence>
<evidence type="ECO:0000313" key="3">
    <source>
        <dbReference type="Proteomes" id="UP001500483"/>
    </source>
</evidence>
<comment type="caution">
    <text evidence="2">The sequence shown here is derived from an EMBL/GenBank/DDBJ whole genome shotgun (WGS) entry which is preliminary data.</text>
</comment>
<organism evidence="2 3">
    <name type="scientific">Saccharopolyspora gregorii</name>
    <dbReference type="NCBI Taxonomy" id="33914"/>
    <lineage>
        <taxon>Bacteria</taxon>
        <taxon>Bacillati</taxon>
        <taxon>Actinomycetota</taxon>
        <taxon>Actinomycetes</taxon>
        <taxon>Pseudonocardiales</taxon>
        <taxon>Pseudonocardiaceae</taxon>
        <taxon>Saccharopolyspora</taxon>
    </lineage>
</organism>
<accession>A0ABP6RUG1</accession>
<dbReference type="Proteomes" id="UP001500483">
    <property type="component" value="Unassembled WGS sequence"/>
</dbReference>
<proteinExistence type="predicted"/>
<feature type="compositionally biased region" description="Low complexity" evidence="1">
    <location>
        <begin position="88"/>
        <end position="102"/>
    </location>
</feature>